<dbReference type="HOGENOM" id="CLU_001103_19_2_1"/>
<dbReference type="EC" id="5.6.2.4" evidence="5"/>
<reference evidence="7 8" key="1">
    <citation type="submission" date="2014-04" db="EMBL/GenBank/DDBJ databases">
        <title>Evolutionary Origins and Diversification of the Mycorrhizal Mutualists.</title>
        <authorList>
            <consortium name="DOE Joint Genome Institute"/>
            <consortium name="Mycorrhizal Genomics Consortium"/>
            <person name="Kohler A."/>
            <person name="Kuo A."/>
            <person name="Nagy L.G."/>
            <person name="Floudas D."/>
            <person name="Copeland A."/>
            <person name="Barry K.W."/>
            <person name="Cichocki N."/>
            <person name="Veneault-Fourrey C."/>
            <person name="LaButti K."/>
            <person name="Lindquist E.A."/>
            <person name="Lipzen A."/>
            <person name="Lundell T."/>
            <person name="Morin E."/>
            <person name="Murat C."/>
            <person name="Riley R."/>
            <person name="Ohm R."/>
            <person name="Sun H."/>
            <person name="Tunlid A."/>
            <person name="Henrissat B."/>
            <person name="Grigoriev I.V."/>
            <person name="Hibbett D.S."/>
            <person name="Martin F."/>
        </authorList>
    </citation>
    <scope>NUCLEOTIDE SEQUENCE [LARGE SCALE GENOMIC DNA]</scope>
    <source>
        <strain evidence="7 8">Koide BX008</strain>
    </source>
</reference>
<keyword evidence="8" id="KW-1185">Reference proteome</keyword>
<evidence type="ECO:0000256" key="3">
    <source>
        <dbReference type="ARBA" id="ARBA00023235"/>
    </source>
</evidence>
<proteinExistence type="inferred from homology"/>
<dbReference type="GO" id="GO:0009378">
    <property type="term" value="F:four-way junction helicase activity"/>
    <property type="evidence" value="ECO:0007669"/>
    <property type="project" value="TreeGrafter"/>
</dbReference>
<dbReference type="Proteomes" id="UP000054549">
    <property type="component" value="Unassembled WGS sequence"/>
</dbReference>
<dbReference type="GO" id="GO:0005694">
    <property type="term" value="C:chromosome"/>
    <property type="evidence" value="ECO:0007669"/>
    <property type="project" value="TreeGrafter"/>
</dbReference>
<dbReference type="GO" id="GO:0005737">
    <property type="term" value="C:cytoplasm"/>
    <property type="evidence" value="ECO:0007669"/>
    <property type="project" value="TreeGrafter"/>
</dbReference>
<dbReference type="InterPro" id="IPR011545">
    <property type="entry name" value="DEAD/DEAH_box_helicase_dom"/>
</dbReference>
<comment type="similarity">
    <text evidence="1">Belongs to the helicase family. RecQ subfamily.</text>
</comment>
<dbReference type="PANTHER" id="PTHR13710">
    <property type="entry name" value="DNA HELICASE RECQ FAMILY MEMBER"/>
    <property type="match status" value="1"/>
</dbReference>
<dbReference type="STRING" id="946122.A0A0C2S6N1"/>
<dbReference type="SUPFAM" id="SSF52540">
    <property type="entry name" value="P-loop containing nucleoside triphosphate hydrolases"/>
    <property type="match status" value="1"/>
</dbReference>
<dbReference type="Pfam" id="PF00270">
    <property type="entry name" value="DEAD"/>
    <property type="match status" value="1"/>
</dbReference>
<protein>
    <recommendedName>
        <fullName evidence="5">DNA 3'-5' helicase</fullName>
        <ecNumber evidence="5">5.6.2.4</ecNumber>
    </recommendedName>
</protein>
<dbReference type="AlphaFoldDB" id="A0A0C2S6N1"/>
<feature type="domain" description="Helicase ATP-binding" evidence="6">
    <location>
        <begin position="42"/>
        <end position="165"/>
    </location>
</feature>
<dbReference type="Gene3D" id="3.40.50.300">
    <property type="entry name" value="P-loop containing nucleotide triphosphate hydrolases"/>
    <property type="match status" value="2"/>
</dbReference>
<keyword evidence="3" id="KW-0413">Isomerase</keyword>
<evidence type="ECO:0000256" key="1">
    <source>
        <dbReference type="ARBA" id="ARBA00005446"/>
    </source>
</evidence>
<comment type="catalytic activity">
    <reaction evidence="4">
        <text>Couples ATP hydrolysis with the unwinding of duplex DNA by translocating in the 3'-5' direction.</text>
        <dbReference type="EC" id="5.6.2.4"/>
    </reaction>
</comment>
<evidence type="ECO:0000313" key="7">
    <source>
        <dbReference type="EMBL" id="KIL58400.1"/>
    </source>
</evidence>
<gene>
    <name evidence="7" type="ORF">M378DRAFT_86566</name>
</gene>
<evidence type="ECO:0000256" key="5">
    <source>
        <dbReference type="ARBA" id="ARBA00034808"/>
    </source>
</evidence>
<dbReference type="InParanoid" id="A0A0C2S6N1"/>
<dbReference type="InterPro" id="IPR027417">
    <property type="entry name" value="P-loop_NTPase"/>
</dbReference>
<accession>A0A0C2S6N1</accession>
<dbReference type="GO" id="GO:0003677">
    <property type="term" value="F:DNA binding"/>
    <property type="evidence" value="ECO:0007669"/>
    <property type="project" value="UniProtKB-KW"/>
</dbReference>
<organism evidence="7 8">
    <name type="scientific">Amanita muscaria (strain Koide BX008)</name>
    <dbReference type="NCBI Taxonomy" id="946122"/>
    <lineage>
        <taxon>Eukaryota</taxon>
        <taxon>Fungi</taxon>
        <taxon>Dikarya</taxon>
        <taxon>Basidiomycota</taxon>
        <taxon>Agaricomycotina</taxon>
        <taxon>Agaricomycetes</taxon>
        <taxon>Agaricomycetidae</taxon>
        <taxon>Agaricales</taxon>
        <taxon>Pluteineae</taxon>
        <taxon>Amanitaceae</taxon>
        <taxon>Amanita</taxon>
    </lineage>
</organism>
<dbReference type="EMBL" id="KN818339">
    <property type="protein sequence ID" value="KIL58400.1"/>
    <property type="molecule type" value="Genomic_DNA"/>
</dbReference>
<evidence type="ECO:0000313" key="8">
    <source>
        <dbReference type="Proteomes" id="UP000054549"/>
    </source>
</evidence>
<evidence type="ECO:0000256" key="4">
    <source>
        <dbReference type="ARBA" id="ARBA00034617"/>
    </source>
</evidence>
<dbReference type="OrthoDB" id="10261556at2759"/>
<dbReference type="GO" id="GO:0005524">
    <property type="term" value="F:ATP binding"/>
    <property type="evidence" value="ECO:0007669"/>
    <property type="project" value="InterPro"/>
</dbReference>
<name>A0A0C2S6N1_AMAMK</name>
<evidence type="ECO:0000256" key="2">
    <source>
        <dbReference type="ARBA" id="ARBA00023125"/>
    </source>
</evidence>
<feature type="non-terminal residue" evidence="7">
    <location>
        <position position="165"/>
    </location>
</feature>
<keyword evidence="2" id="KW-0238">DNA-binding</keyword>
<dbReference type="PANTHER" id="PTHR13710:SF105">
    <property type="entry name" value="ATP-DEPENDENT DNA HELICASE Q1"/>
    <property type="match status" value="1"/>
</dbReference>
<dbReference type="InterPro" id="IPR014001">
    <property type="entry name" value="Helicase_ATP-bd"/>
</dbReference>
<sequence length="165" mass="18269">MDNLATQPPSDASTIPSDDQIRTKAMAVLGKRPCQWQINVCKASLKGDQDVISVSATGTGKTLTFWLPLLFRPQGIQIVVTPLNILGQQNVDTLSKAQAIASLQYRVIVVNPEVLMRAEGGFQTLFKNHLFANAIISIIIDEAHCISQWGSFRPEYRRLGDLRHL</sequence>
<evidence type="ECO:0000259" key="6">
    <source>
        <dbReference type="PROSITE" id="PS51192"/>
    </source>
</evidence>
<dbReference type="GO" id="GO:0000724">
    <property type="term" value="P:double-strand break repair via homologous recombination"/>
    <property type="evidence" value="ECO:0007669"/>
    <property type="project" value="TreeGrafter"/>
</dbReference>
<dbReference type="GO" id="GO:0043138">
    <property type="term" value="F:3'-5' DNA helicase activity"/>
    <property type="evidence" value="ECO:0007669"/>
    <property type="project" value="UniProtKB-EC"/>
</dbReference>
<dbReference type="PROSITE" id="PS51192">
    <property type="entry name" value="HELICASE_ATP_BIND_1"/>
    <property type="match status" value="1"/>
</dbReference>